<feature type="domain" description="Reverse transcriptase" evidence="6">
    <location>
        <begin position="921"/>
        <end position="1199"/>
    </location>
</feature>
<dbReference type="Pfam" id="PF00171">
    <property type="entry name" value="Aldedh"/>
    <property type="match status" value="1"/>
</dbReference>
<dbReference type="InterPro" id="IPR005135">
    <property type="entry name" value="Endo/exonuclease/phosphatase"/>
</dbReference>
<dbReference type="InterPro" id="IPR012337">
    <property type="entry name" value="RNaseH-like_sf"/>
</dbReference>
<dbReference type="CDD" id="cd01650">
    <property type="entry name" value="RT_nLTR_like"/>
    <property type="match status" value="1"/>
</dbReference>
<accession>A0A8H7M993</accession>
<dbReference type="PANTHER" id="PTHR11699">
    <property type="entry name" value="ALDEHYDE DEHYDROGENASE-RELATED"/>
    <property type="match status" value="1"/>
</dbReference>
<reference evidence="8" key="1">
    <citation type="submission" date="2020-09" db="EMBL/GenBank/DDBJ databases">
        <title>Comparative genome analyses of four rice-infecting Rhizoctonia solani isolates reveal extensive enrichment of homogalacturonan modification genes.</title>
        <authorList>
            <person name="Lee D.-Y."/>
            <person name="Jeon J."/>
            <person name="Kim K.-T."/>
            <person name="Cheong K."/>
            <person name="Song H."/>
            <person name="Choi G."/>
            <person name="Ko J."/>
            <person name="Opiyo S.O."/>
            <person name="Zuo S."/>
            <person name="Madhav S."/>
            <person name="Lee Y.-H."/>
            <person name="Wang G.-L."/>
        </authorList>
    </citation>
    <scope>NUCLEOTIDE SEQUENCE</scope>
    <source>
        <strain evidence="8">AG1-IA B2</strain>
    </source>
</reference>
<dbReference type="InterPro" id="IPR002156">
    <property type="entry name" value="RNaseH_domain"/>
</dbReference>
<dbReference type="Pfam" id="PF00075">
    <property type="entry name" value="RNase_H"/>
    <property type="match status" value="1"/>
</dbReference>
<dbReference type="SUPFAM" id="SSF53098">
    <property type="entry name" value="Ribonuclease H-like"/>
    <property type="match status" value="1"/>
</dbReference>
<dbReference type="InterPro" id="IPR016162">
    <property type="entry name" value="Ald_DH_N"/>
</dbReference>
<dbReference type="PROSITE" id="PS50878">
    <property type="entry name" value="RT_POL"/>
    <property type="match status" value="1"/>
</dbReference>
<evidence type="ECO:0000256" key="2">
    <source>
        <dbReference type="ARBA" id="ARBA00023002"/>
    </source>
</evidence>
<feature type="active site" evidence="3">
    <location>
        <position position="1967"/>
    </location>
</feature>
<dbReference type="InterPro" id="IPR015590">
    <property type="entry name" value="Aldehyde_DH_dom"/>
</dbReference>
<feature type="compositionally biased region" description="Basic and acidic residues" evidence="5">
    <location>
        <begin position="467"/>
        <end position="476"/>
    </location>
</feature>
<dbReference type="Pfam" id="PF00078">
    <property type="entry name" value="RVT_1"/>
    <property type="match status" value="1"/>
</dbReference>
<name>A0A8H7M993_9AGAM</name>
<dbReference type="Gene3D" id="3.40.309.10">
    <property type="entry name" value="Aldehyde Dehydrogenase, Chain A, domain 2"/>
    <property type="match status" value="1"/>
</dbReference>
<dbReference type="InterPro" id="IPR043502">
    <property type="entry name" value="DNA/RNA_pol_sf"/>
</dbReference>
<dbReference type="Gene3D" id="3.40.605.10">
    <property type="entry name" value="Aldehyde Dehydrogenase, Chain A, domain 1"/>
    <property type="match status" value="1"/>
</dbReference>
<feature type="region of interest" description="Disordered" evidence="5">
    <location>
        <begin position="176"/>
        <end position="215"/>
    </location>
</feature>
<dbReference type="SUPFAM" id="SSF56219">
    <property type="entry name" value="DNase I-like"/>
    <property type="match status" value="1"/>
</dbReference>
<evidence type="ECO:0000256" key="1">
    <source>
        <dbReference type="ARBA" id="ARBA00009986"/>
    </source>
</evidence>
<dbReference type="InterPro" id="IPR016161">
    <property type="entry name" value="Ald_DH/histidinol_DH"/>
</dbReference>
<evidence type="ECO:0000256" key="3">
    <source>
        <dbReference type="PROSITE-ProRule" id="PRU10007"/>
    </source>
</evidence>
<feature type="region of interest" description="Disordered" evidence="5">
    <location>
        <begin position="443"/>
        <end position="483"/>
    </location>
</feature>
<gene>
    <name evidence="8" type="ORF">RHS01_01235</name>
</gene>
<evidence type="ECO:0000256" key="5">
    <source>
        <dbReference type="SAM" id="MobiDB-lite"/>
    </source>
</evidence>
<comment type="similarity">
    <text evidence="1 4">Belongs to the aldehyde dehydrogenase family.</text>
</comment>
<dbReference type="SUPFAM" id="SSF53720">
    <property type="entry name" value="ALDH-like"/>
    <property type="match status" value="1"/>
</dbReference>
<protein>
    <submittedName>
        <fullName evidence="8">Aldehyde dehydrogenase family</fullName>
    </submittedName>
</protein>
<dbReference type="Pfam" id="PF14529">
    <property type="entry name" value="Exo_endo_phos_2"/>
    <property type="match status" value="1"/>
</dbReference>
<sequence>MEDWVFSSQELHWFNAQAGGYPDNEALERCIKYYTITNQAIANIIENRQLYDNTDEETSSTNAFIQKIEKLGNQISSIAENALYNGTEAGPSRPESPMKQDEEEDTYMGEPEPGPNQPNPLTTEICWGTDAKPGEWGGYTNPSAPTHPATADPTQSMLQAILTKMGQLDDIKSRLDKLEGKSPQVHTAQTSTSRNKYTPKSSPAPTANPSQSRPSFANVAAKAPAKAPEVKASNIAAAIKRDIAKPAPAQSDDKNFVVRFKTLPVTQPNPESIFVAMRECLDAANRNLGKGRLTRVRWSLKASLHLSFSNNVSVTAIENAIPLLMDRLRLPEYEFGPEVPWSRLVVTNVPTGMGGSLQRMRNREELTQLLNEAFPDSAKFGSVKLTLAPDWLADPARLQAEGRNASTVSFAFEDAGGLTSARLMSSPTLFIYGRRCEIKNVNVAPKNPDATNADATTTQPTNTTQKTAHDASERSSRTPLQYPECPKMSEFRRPITQDIWWGRIGSQKNINPNLHNIYGTVNSPNYLCVIPPGFEDEKGPSICIYIRKDRQLHAQFSDCVPTHRDILALDIFINKSKFSIINVYAHGKEANKTIQHITEQIIPADRPIIITGDFNLHHPDWALDNSKWKNRHPNQVEREFRDFAEYNDLILLNTTSSPTRIAPNPDSNSIIDLTFINPRAVEVWPNINWEVDTPSTGRSCGSDHMAITWSITPFDQDEPVEDTTSPNHRHIDPKREDKWVEAFSNAIKKFDLPEDPTTAEDADLITGAILEAMSTATIKTMPDGKKKSSGPVRSPWWNAECSGALNDLKHNPEGRSRDQLRATLRGAIRRARRSNGDRILSEIRTSKQFFPPIANPNVTLQPLGIKRMPKRAFQEITVDEIANAIKGTSNKSSPGAFGSNYRVLKWAFWCDTTLFAKLFNLCLNIGYHPTSLRNCVIAPIPKPRRQDMSLPKNYRPIALLETLSKLLEKVITTRITFEAGKFALIPQSQFGGRDITSCTDAGICMVHDIKSHWKSNHRVSLITLDVSGYFNNVDHDRLIYTLDRMGYSNQICNWMKSYLSHRTAQFRIDGHLCPSIALPAVGIPQGSPLSPILSSLYSTPLLIAAQDNHAQSFAYIDDFTILAWGKSHEYNVATMGRIATQVSNTATKLGLEFEIDKSDLIHFYRHPNHSANPSLHLTLNGKNYTILPQGCIRWLGFYLDRKLTFKEHISNSANKAKAIIAGLGMLANTQRGLTIKHARILYLTCVIPILTYGSPLWFLGRRQKSLLEPLRKVQNQGLRWLLGAFKTTPIPCLEHLASIPPLHITCHKLIMNYSAKLRTIPKSSEVAKRLPASWDTHTPTLNSNRKNTTESLQSPIHFIASHSHPHIEFVLPHINHPSNPTIPFPDQIKIKDSTDGLKRDEYRDKILSEISVLEECHASVLGYSDGHAAVSNGIRKVGVGYVIRAGKRTLSSSSVGIGPRANIYDAEMLGILLAFMKAKQIAENQGYRKIRIYCDNQSAVKSIADLSRHPCQYTSRAFVTAAKAFVTGHPERSIHITWTPGHNGVEGNETADRLANEGARVAPNPIFNRTITWAKEQATRKTIRSWKKAWYEHSESRINSKYYIPRPPALKLHPIFNSSKLGRDIECRLVQYLTGHGHYGEYHAQFHHDVDPRCACGESEETIFHLTTSCPATAGHRGILSEFSTNINDPTLFGSLAGLEAVAKFIAKTGIGRRRGGPQAAAQAIVLNMDHTSMGDSLRNTGTKPSTNQPITSVTSASPSDVASAISSAQEVFNAGTWSRAPVIERSKALTRLARLLEAKVGELAEVESLQTGRTIREMKVQLGRLPEWIDYFAALVRTQQGFVAPTQGPLLNYVTRVPLGVVAQITPFNHPLLIAVKKIAPALAAGNSVIVKPSELAPITVLEFAELAVEAGIPPSALQILPGGPETGQAIVSDPRLRKVDVTAGTAAGRAIGSTVGKNLASYTAELGGKAPIVVFGDADLEASVNGAAFACFVATGQTCVSGTRLIVEDAIYDAFVERFVEKLKSIEKRIGDRIAKPEIDHRTSDLSISPLRTESAISTLPTHARILHGGKRLTEPSQLDNTLWTEEVFGPVVALVKFTGEEEGIGLANACKYGLGAGVWTKDVGRAVRVSREIEAGLVWVNAHHRNDPSSPWGGMKESGIGRENGIEAFESYSQSKSTIICTSTPEEMRTKDDWFADGDGERRYG</sequence>
<dbReference type="PROSITE" id="PS00687">
    <property type="entry name" value="ALDEHYDE_DEHYDR_GLU"/>
    <property type="match status" value="1"/>
</dbReference>
<dbReference type="Gene3D" id="3.60.10.10">
    <property type="entry name" value="Endonuclease/exonuclease/phosphatase"/>
    <property type="match status" value="1"/>
</dbReference>
<dbReference type="Proteomes" id="UP000614334">
    <property type="component" value="Unassembled WGS sequence"/>
</dbReference>
<dbReference type="InterPro" id="IPR016163">
    <property type="entry name" value="Ald_DH_C"/>
</dbReference>
<dbReference type="GO" id="GO:0016620">
    <property type="term" value="F:oxidoreductase activity, acting on the aldehyde or oxo group of donors, NAD or NADP as acceptor"/>
    <property type="evidence" value="ECO:0007669"/>
    <property type="project" value="InterPro"/>
</dbReference>
<dbReference type="FunFam" id="3.40.605.10:FF:000007">
    <property type="entry name" value="NAD/NADP-dependent betaine aldehyde dehydrogenase"/>
    <property type="match status" value="1"/>
</dbReference>
<evidence type="ECO:0000313" key="9">
    <source>
        <dbReference type="Proteomes" id="UP000614334"/>
    </source>
</evidence>
<feature type="domain" description="RNase H type-1" evidence="7">
    <location>
        <begin position="1416"/>
        <end position="1560"/>
    </location>
</feature>
<feature type="region of interest" description="Disordered" evidence="5">
    <location>
        <begin position="85"/>
        <end position="120"/>
    </location>
</feature>
<evidence type="ECO:0000313" key="8">
    <source>
        <dbReference type="EMBL" id="KAF8761869.1"/>
    </source>
</evidence>
<evidence type="ECO:0000259" key="6">
    <source>
        <dbReference type="PROSITE" id="PS50878"/>
    </source>
</evidence>
<organism evidence="8 9">
    <name type="scientific">Rhizoctonia solani</name>
    <dbReference type="NCBI Taxonomy" id="456999"/>
    <lineage>
        <taxon>Eukaryota</taxon>
        <taxon>Fungi</taxon>
        <taxon>Dikarya</taxon>
        <taxon>Basidiomycota</taxon>
        <taxon>Agaricomycotina</taxon>
        <taxon>Agaricomycetes</taxon>
        <taxon>Cantharellales</taxon>
        <taxon>Ceratobasidiaceae</taxon>
        <taxon>Rhizoctonia</taxon>
    </lineage>
</organism>
<dbReference type="InterPro" id="IPR029510">
    <property type="entry name" value="Ald_DH_CS_GLU"/>
</dbReference>
<evidence type="ECO:0000256" key="4">
    <source>
        <dbReference type="RuleBase" id="RU003345"/>
    </source>
</evidence>
<feature type="compositionally biased region" description="Polar residues" evidence="5">
    <location>
        <begin position="184"/>
        <end position="215"/>
    </location>
</feature>
<dbReference type="PROSITE" id="PS50879">
    <property type="entry name" value="RNASE_H_1"/>
    <property type="match status" value="1"/>
</dbReference>
<dbReference type="InterPro" id="IPR000477">
    <property type="entry name" value="RT_dom"/>
</dbReference>
<feature type="compositionally biased region" description="Low complexity" evidence="5">
    <location>
        <begin position="446"/>
        <end position="466"/>
    </location>
</feature>
<dbReference type="InterPro" id="IPR036397">
    <property type="entry name" value="RNaseH_sf"/>
</dbReference>
<comment type="caution">
    <text evidence="8">The sequence shown here is derived from an EMBL/GenBank/DDBJ whole genome shotgun (WGS) entry which is preliminary data.</text>
</comment>
<dbReference type="EMBL" id="JACYCF010000001">
    <property type="protein sequence ID" value="KAF8761869.1"/>
    <property type="molecule type" value="Genomic_DNA"/>
</dbReference>
<proteinExistence type="inferred from homology"/>
<dbReference type="CDD" id="cd09276">
    <property type="entry name" value="Rnase_HI_RT_non_LTR"/>
    <property type="match status" value="1"/>
</dbReference>
<dbReference type="InterPro" id="IPR036691">
    <property type="entry name" value="Endo/exonu/phosph_ase_sf"/>
</dbReference>
<dbReference type="GO" id="GO:0004523">
    <property type="term" value="F:RNA-DNA hybrid ribonuclease activity"/>
    <property type="evidence" value="ECO:0007669"/>
    <property type="project" value="InterPro"/>
</dbReference>
<dbReference type="GO" id="GO:0003676">
    <property type="term" value="F:nucleic acid binding"/>
    <property type="evidence" value="ECO:0007669"/>
    <property type="project" value="InterPro"/>
</dbReference>
<evidence type="ECO:0000259" key="7">
    <source>
        <dbReference type="PROSITE" id="PS50879"/>
    </source>
</evidence>
<keyword evidence="2 4" id="KW-0560">Oxidoreductase</keyword>
<dbReference type="Gene3D" id="3.30.420.10">
    <property type="entry name" value="Ribonuclease H-like superfamily/Ribonuclease H"/>
    <property type="match status" value="1"/>
</dbReference>
<dbReference type="SUPFAM" id="SSF56672">
    <property type="entry name" value="DNA/RNA polymerases"/>
    <property type="match status" value="1"/>
</dbReference>